<organism evidence="5">
    <name type="scientific">Anisakis simplex</name>
    <name type="common">Herring worm</name>
    <dbReference type="NCBI Taxonomy" id="6269"/>
    <lineage>
        <taxon>Eukaryota</taxon>
        <taxon>Metazoa</taxon>
        <taxon>Ecdysozoa</taxon>
        <taxon>Nematoda</taxon>
        <taxon>Chromadorea</taxon>
        <taxon>Rhabditida</taxon>
        <taxon>Spirurina</taxon>
        <taxon>Ascaridomorpha</taxon>
        <taxon>Ascaridoidea</taxon>
        <taxon>Anisakidae</taxon>
        <taxon>Anisakis</taxon>
        <taxon>Anisakis simplex complex</taxon>
    </lineage>
</organism>
<dbReference type="GO" id="GO:0045004">
    <property type="term" value="P:DNA replication proofreading"/>
    <property type="evidence" value="ECO:0007669"/>
    <property type="project" value="TreeGrafter"/>
</dbReference>
<keyword evidence="1" id="KW-0235">DNA replication</keyword>
<dbReference type="WBParaSite" id="ASIM_0000772301-mRNA-1">
    <property type="protein sequence ID" value="ASIM_0000772301-mRNA-1"/>
    <property type="gene ID" value="ASIM_0000772301"/>
</dbReference>
<evidence type="ECO:0000313" key="4">
    <source>
        <dbReference type="Proteomes" id="UP000267096"/>
    </source>
</evidence>
<keyword evidence="1" id="KW-0808">Transferase</keyword>
<dbReference type="GO" id="GO:0003887">
    <property type="term" value="F:DNA-directed DNA polymerase activity"/>
    <property type="evidence" value="ECO:0007669"/>
    <property type="project" value="UniProtKB-KW"/>
</dbReference>
<keyword evidence="1" id="KW-0548">Nucleotidyltransferase</keyword>
<dbReference type="GO" id="GO:0008270">
    <property type="term" value="F:zinc ion binding"/>
    <property type="evidence" value="ECO:0007669"/>
    <property type="project" value="UniProtKB-KW"/>
</dbReference>
<keyword evidence="1" id="KW-0863">Zinc-finger</keyword>
<keyword evidence="1" id="KW-0004">4Fe-4S</keyword>
<name>A0A0M3JJA4_ANISI</name>
<dbReference type="Pfam" id="PF03104">
    <property type="entry name" value="DNA_pol_B_exo1"/>
    <property type="match status" value="1"/>
</dbReference>
<dbReference type="PANTHER" id="PTHR10670:SF0">
    <property type="entry name" value="DNA POLYMERASE EPSILON CATALYTIC SUBUNIT A"/>
    <property type="match status" value="1"/>
</dbReference>
<dbReference type="PANTHER" id="PTHR10670">
    <property type="entry name" value="DNA POLYMERASE EPSILON CATALYTIC SUBUNIT A"/>
    <property type="match status" value="1"/>
</dbReference>
<evidence type="ECO:0000313" key="5">
    <source>
        <dbReference type="WBParaSite" id="ASIM_0000772301-mRNA-1"/>
    </source>
</evidence>
<dbReference type="Gene3D" id="3.30.420.10">
    <property type="entry name" value="Ribonuclease H-like superfamily/Ribonuclease H"/>
    <property type="match status" value="1"/>
</dbReference>
<dbReference type="InterPro" id="IPR029703">
    <property type="entry name" value="POL2"/>
</dbReference>
<protein>
    <recommendedName>
        <fullName evidence="1">DNA polymerase epsilon catalytic subunit</fullName>
        <ecNumber evidence="1">2.7.7.7</ecNumber>
    </recommendedName>
</protein>
<dbReference type="GO" id="GO:0006297">
    <property type="term" value="P:nucleotide-excision repair, DNA gap filling"/>
    <property type="evidence" value="ECO:0007669"/>
    <property type="project" value="TreeGrafter"/>
</dbReference>
<dbReference type="EMBL" id="UYRR01018181">
    <property type="protein sequence ID" value="VDK29313.1"/>
    <property type="molecule type" value="Genomic_DNA"/>
</dbReference>
<keyword evidence="1" id="KW-0479">Metal-binding</keyword>
<comment type="cofactor">
    <cofactor evidence="1">
        <name>[4Fe-4S] cluster</name>
        <dbReference type="ChEBI" id="CHEBI:49883"/>
    </cofactor>
</comment>
<dbReference type="GO" id="GO:0008310">
    <property type="term" value="F:single-stranded DNA 3'-5' DNA exonuclease activity"/>
    <property type="evidence" value="ECO:0007669"/>
    <property type="project" value="TreeGrafter"/>
</dbReference>
<keyword evidence="1" id="KW-0239">DNA-directed DNA polymerase</keyword>
<dbReference type="InterPro" id="IPR036397">
    <property type="entry name" value="RNaseH_sf"/>
</dbReference>
<dbReference type="OrthoDB" id="10060449at2759"/>
<comment type="similarity">
    <text evidence="1">Belongs to the DNA polymerase type-B family.</text>
</comment>
<keyword evidence="1" id="KW-0238">DNA-binding</keyword>
<dbReference type="Proteomes" id="UP000267096">
    <property type="component" value="Unassembled WGS sequence"/>
</dbReference>
<dbReference type="GO" id="GO:0000278">
    <property type="term" value="P:mitotic cell cycle"/>
    <property type="evidence" value="ECO:0007669"/>
    <property type="project" value="TreeGrafter"/>
</dbReference>
<keyword evidence="1" id="KW-0411">Iron-sulfur</keyword>
<dbReference type="GO" id="GO:0006272">
    <property type="term" value="P:leading strand elongation"/>
    <property type="evidence" value="ECO:0007669"/>
    <property type="project" value="TreeGrafter"/>
</dbReference>
<comment type="subcellular location">
    <subcellularLocation>
        <location evidence="1">Nucleus</location>
    </subcellularLocation>
</comment>
<comment type="function">
    <text evidence="1">DNA polymerase II participates in chromosomal DNA replication.</text>
</comment>
<dbReference type="GO" id="GO:0003677">
    <property type="term" value="F:DNA binding"/>
    <property type="evidence" value="ECO:0007669"/>
    <property type="project" value="UniProtKB-KW"/>
</dbReference>
<reference evidence="3 4" key="2">
    <citation type="submission" date="2018-11" db="EMBL/GenBank/DDBJ databases">
        <authorList>
            <consortium name="Pathogen Informatics"/>
        </authorList>
    </citation>
    <scope>NUCLEOTIDE SEQUENCE [LARGE SCALE GENOMIC DNA]</scope>
</reference>
<dbReference type="GO" id="GO:0051539">
    <property type="term" value="F:4 iron, 4 sulfur cluster binding"/>
    <property type="evidence" value="ECO:0007669"/>
    <property type="project" value="UniProtKB-KW"/>
</dbReference>
<sequence>MENELCTIRCFFDHIIRVRPSIFVTYNGDSFDWPFVEARAALYELDMRIEIGFSKDSAGEYKSPNAIHMDAYR</sequence>
<dbReference type="AlphaFoldDB" id="A0A0M3JJA4"/>
<dbReference type="InterPro" id="IPR006133">
    <property type="entry name" value="DNA-dir_DNA_pol_B_exonuc"/>
</dbReference>
<proteinExistence type="inferred from homology"/>
<keyword evidence="1" id="KW-0862">Zinc</keyword>
<comment type="catalytic activity">
    <reaction evidence="1">
        <text>DNA(n) + a 2'-deoxyribonucleoside 5'-triphosphate = DNA(n+1) + diphosphate</text>
        <dbReference type="Rhea" id="RHEA:22508"/>
        <dbReference type="Rhea" id="RHEA-COMP:17339"/>
        <dbReference type="Rhea" id="RHEA-COMP:17340"/>
        <dbReference type="ChEBI" id="CHEBI:33019"/>
        <dbReference type="ChEBI" id="CHEBI:61560"/>
        <dbReference type="ChEBI" id="CHEBI:173112"/>
        <dbReference type="EC" id="2.7.7.7"/>
    </reaction>
</comment>
<evidence type="ECO:0000259" key="2">
    <source>
        <dbReference type="Pfam" id="PF03104"/>
    </source>
</evidence>
<keyword evidence="4" id="KW-1185">Reference proteome</keyword>
<evidence type="ECO:0000313" key="3">
    <source>
        <dbReference type="EMBL" id="VDK29313.1"/>
    </source>
</evidence>
<dbReference type="GO" id="GO:0006287">
    <property type="term" value="P:base-excision repair, gap-filling"/>
    <property type="evidence" value="ECO:0007669"/>
    <property type="project" value="TreeGrafter"/>
</dbReference>
<evidence type="ECO:0000256" key="1">
    <source>
        <dbReference type="RuleBase" id="RU365029"/>
    </source>
</evidence>
<dbReference type="InterPro" id="IPR012337">
    <property type="entry name" value="RNaseH-like_sf"/>
</dbReference>
<gene>
    <name evidence="3" type="ORF">ASIM_LOCUS7486</name>
</gene>
<dbReference type="EC" id="2.7.7.7" evidence="1"/>
<dbReference type="SUPFAM" id="SSF53098">
    <property type="entry name" value="Ribonuclease H-like"/>
    <property type="match status" value="1"/>
</dbReference>
<feature type="domain" description="DNA-directed DNA polymerase family B exonuclease" evidence="2">
    <location>
        <begin position="3"/>
        <end position="73"/>
    </location>
</feature>
<accession>A0A0M3JJA4</accession>
<dbReference type="GO" id="GO:0008622">
    <property type="term" value="C:epsilon DNA polymerase complex"/>
    <property type="evidence" value="ECO:0007669"/>
    <property type="project" value="InterPro"/>
</dbReference>
<keyword evidence="1" id="KW-0408">Iron</keyword>
<keyword evidence="1" id="KW-0539">Nucleus</keyword>
<reference evidence="5" key="1">
    <citation type="submission" date="2017-02" db="UniProtKB">
        <authorList>
            <consortium name="WormBaseParasite"/>
        </authorList>
    </citation>
    <scope>IDENTIFICATION</scope>
</reference>